<dbReference type="CDD" id="cd06225">
    <property type="entry name" value="HAMP"/>
    <property type="match status" value="1"/>
</dbReference>
<dbReference type="RefSeq" id="WP_224033751.1">
    <property type="nucleotide sequence ID" value="NZ_AP024849.1"/>
</dbReference>
<evidence type="ECO:0000259" key="13">
    <source>
        <dbReference type="PROSITE" id="PS50885"/>
    </source>
</evidence>
<dbReference type="SUPFAM" id="SSF58104">
    <property type="entry name" value="Methyl-accepting chemotaxis protein (MCP) signaling domain"/>
    <property type="match status" value="1"/>
</dbReference>
<evidence type="ECO:0000313" key="14">
    <source>
        <dbReference type="EMBL" id="BCZ47411.1"/>
    </source>
</evidence>
<evidence type="ECO:0000313" key="15">
    <source>
        <dbReference type="Proteomes" id="UP000824633"/>
    </source>
</evidence>
<dbReference type="Proteomes" id="UP000824633">
    <property type="component" value="Chromosome"/>
</dbReference>
<evidence type="ECO:0000256" key="4">
    <source>
        <dbReference type="ARBA" id="ARBA00022692"/>
    </source>
</evidence>
<evidence type="ECO:0000256" key="1">
    <source>
        <dbReference type="ARBA" id="ARBA00004651"/>
    </source>
</evidence>
<evidence type="ECO:0000256" key="8">
    <source>
        <dbReference type="ARBA" id="ARBA00029447"/>
    </source>
</evidence>
<protein>
    <submittedName>
        <fullName evidence="14">Methyl-accepting chemotaxis protein</fullName>
    </submittedName>
</protein>
<dbReference type="SUPFAM" id="SSF103190">
    <property type="entry name" value="Sensory domain-like"/>
    <property type="match status" value="1"/>
</dbReference>
<dbReference type="SMART" id="SM00304">
    <property type="entry name" value="HAMP"/>
    <property type="match status" value="1"/>
</dbReference>
<evidence type="ECO:0000256" key="11">
    <source>
        <dbReference type="SAM" id="Phobius"/>
    </source>
</evidence>
<reference evidence="15" key="1">
    <citation type="submission" date="2021-07" db="EMBL/GenBank/DDBJ databases">
        <title>Complete genome sequencing of a Clostridium isolate.</title>
        <authorList>
            <person name="Ueki A."/>
            <person name="Tonouchi A."/>
        </authorList>
    </citation>
    <scope>NUCLEOTIDE SEQUENCE [LARGE SCALE GENOMIC DNA]</scope>
    <source>
        <strain evidence="15">C5S11</strain>
    </source>
</reference>
<dbReference type="PROSITE" id="PS50111">
    <property type="entry name" value="CHEMOTAXIS_TRANSDUC_2"/>
    <property type="match status" value="1"/>
</dbReference>
<evidence type="ECO:0000256" key="7">
    <source>
        <dbReference type="ARBA" id="ARBA00023224"/>
    </source>
</evidence>
<dbReference type="CDD" id="cd18773">
    <property type="entry name" value="PDC1_HK_sensor"/>
    <property type="match status" value="1"/>
</dbReference>
<feature type="domain" description="Methyl-accepting transducer" evidence="12">
    <location>
        <begin position="406"/>
        <end position="642"/>
    </location>
</feature>
<keyword evidence="3" id="KW-0145">Chemotaxis</keyword>
<dbReference type="SMART" id="SM00283">
    <property type="entry name" value="MA"/>
    <property type="match status" value="1"/>
</dbReference>
<dbReference type="EMBL" id="AP024849">
    <property type="protein sequence ID" value="BCZ47411.1"/>
    <property type="molecule type" value="Genomic_DNA"/>
</dbReference>
<name>A0ABM7T618_9CLOT</name>
<evidence type="ECO:0000256" key="2">
    <source>
        <dbReference type="ARBA" id="ARBA00022475"/>
    </source>
</evidence>
<dbReference type="PANTHER" id="PTHR32089">
    <property type="entry name" value="METHYL-ACCEPTING CHEMOTAXIS PROTEIN MCPB"/>
    <property type="match status" value="1"/>
</dbReference>
<dbReference type="Gene3D" id="1.10.287.950">
    <property type="entry name" value="Methyl-accepting chemotaxis protein"/>
    <property type="match status" value="1"/>
</dbReference>
<keyword evidence="6 11" id="KW-0472">Membrane</keyword>
<dbReference type="InterPro" id="IPR029151">
    <property type="entry name" value="Sensor-like_sf"/>
</dbReference>
<keyword evidence="4 11" id="KW-0812">Transmembrane</keyword>
<dbReference type="InterPro" id="IPR004089">
    <property type="entry name" value="MCPsignal_dom"/>
</dbReference>
<keyword evidence="5 11" id="KW-1133">Transmembrane helix</keyword>
<comment type="similarity">
    <text evidence="8">Belongs to the methyl-accepting chemotaxis (MCP) protein family.</text>
</comment>
<feature type="domain" description="HAMP" evidence="13">
    <location>
        <begin position="335"/>
        <end position="387"/>
    </location>
</feature>
<dbReference type="InterPro" id="IPR033479">
    <property type="entry name" value="dCache_1"/>
</dbReference>
<keyword evidence="10" id="KW-0175">Coiled coil</keyword>
<evidence type="ECO:0000256" key="10">
    <source>
        <dbReference type="SAM" id="Coils"/>
    </source>
</evidence>
<dbReference type="Pfam" id="PF00672">
    <property type="entry name" value="HAMP"/>
    <property type="match status" value="1"/>
</dbReference>
<feature type="coiled-coil region" evidence="10">
    <location>
        <begin position="617"/>
        <end position="644"/>
    </location>
</feature>
<evidence type="ECO:0000256" key="3">
    <source>
        <dbReference type="ARBA" id="ARBA00022500"/>
    </source>
</evidence>
<keyword evidence="2" id="KW-1003">Cell membrane</keyword>
<evidence type="ECO:0000259" key="12">
    <source>
        <dbReference type="PROSITE" id="PS50111"/>
    </source>
</evidence>
<gene>
    <name evidence="14" type="ORF">psyc5s11_34780</name>
</gene>
<dbReference type="Pfam" id="PF02743">
    <property type="entry name" value="dCache_1"/>
    <property type="match status" value="1"/>
</dbReference>
<dbReference type="PANTHER" id="PTHR32089:SF112">
    <property type="entry name" value="LYSOZYME-LIKE PROTEIN-RELATED"/>
    <property type="match status" value="1"/>
</dbReference>
<evidence type="ECO:0000256" key="5">
    <source>
        <dbReference type="ARBA" id="ARBA00022989"/>
    </source>
</evidence>
<organism evidence="14 15">
    <name type="scientific">Clostridium gelidum</name>
    <dbReference type="NCBI Taxonomy" id="704125"/>
    <lineage>
        <taxon>Bacteria</taxon>
        <taxon>Bacillati</taxon>
        <taxon>Bacillota</taxon>
        <taxon>Clostridia</taxon>
        <taxon>Eubacteriales</taxon>
        <taxon>Clostridiaceae</taxon>
        <taxon>Clostridium</taxon>
    </lineage>
</organism>
<dbReference type="PROSITE" id="PS50885">
    <property type="entry name" value="HAMP"/>
    <property type="match status" value="1"/>
</dbReference>
<sequence length="693" mass="76094">MRKVKKSNSKSEKIKGKFKKSKSIHFKLLQSMFLISIIPIIIICSVAFVKINDITSNNFKSSSATSTLGTNRLFDSGFENIINTLMSFSKKDIFTSGDIAMKSNIVMKPTIFEYPEIKNDLKLIKGSNSSIISVDFTFATSKSYYSYPEKVVSSDFNPTSRAVYKAGAGYKNTAYISNVYKNSDTNTDCVTIAYGVRNTRDESIGVITLDLDLKDLSKTLTNMLDANSNSEFIVCDMEGQVIASTNDKLIDTKVVSEYSIWNDIRSNGTGSANFSLKNEKYSASYVTSELTGWKFISKIPENVLTQSRNSLIRDFLLIIILVIIAIIIIGTKFSNSLSKNILKIKDAINEAALGNFNSKILINSKDELETLANSFNDMCINVSSLLDNVNSSVEDVNSASLNLNNKSKELSSSILTVNETINKIDLGTTDSTNNLELLSSNMEDVSNSINRIDSLAINVTSMADKANSLSEFGLDIINALIDKANETQKITLEVNNVIQAVSKSVEDIAIMNDTITQITKQTNLLSLNAAIEAARAGESGKGFSVVADEIKKLAEKTELSAKEIGNTITYVKSNVENAVMKANDTSNAVENQQKSVKQSHDIFNDIISSISILSIKVNDISKDLRELTSKKDEVLNQVQSLSSIVAETSDGAGNVSFVCEKVNETTIEFIDSSNKLKHLSDNLQSEINKFNHK</sequence>
<evidence type="ECO:0000256" key="9">
    <source>
        <dbReference type="PROSITE-ProRule" id="PRU00284"/>
    </source>
</evidence>
<evidence type="ECO:0000256" key="6">
    <source>
        <dbReference type="ARBA" id="ARBA00023136"/>
    </source>
</evidence>
<dbReference type="Pfam" id="PF00015">
    <property type="entry name" value="MCPsignal"/>
    <property type="match status" value="1"/>
</dbReference>
<accession>A0ABM7T618</accession>
<comment type="subcellular location">
    <subcellularLocation>
        <location evidence="1">Cell membrane</location>
        <topology evidence="1">Multi-pass membrane protein</topology>
    </subcellularLocation>
</comment>
<dbReference type="Gene3D" id="3.30.450.20">
    <property type="entry name" value="PAS domain"/>
    <property type="match status" value="2"/>
</dbReference>
<feature type="transmembrane region" description="Helical" evidence="11">
    <location>
        <begin position="315"/>
        <end position="333"/>
    </location>
</feature>
<dbReference type="InterPro" id="IPR003660">
    <property type="entry name" value="HAMP_dom"/>
</dbReference>
<keyword evidence="15" id="KW-1185">Reference proteome</keyword>
<dbReference type="Gene3D" id="1.10.8.500">
    <property type="entry name" value="HAMP domain in histidine kinase"/>
    <property type="match status" value="1"/>
</dbReference>
<feature type="transmembrane region" description="Helical" evidence="11">
    <location>
        <begin position="28"/>
        <end position="49"/>
    </location>
</feature>
<keyword evidence="7 9" id="KW-0807">Transducer</keyword>
<proteinExistence type="inferred from homology"/>